<evidence type="ECO:0000256" key="1">
    <source>
        <dbReference type="SAM" id="MobiDB-lite"/>
    </source>
</evidence>
<comment type="caution">
    <text evidence="3">The sequence shown here is derived from an EMBL/GenBank/DDBJ whole genome shotgun (WGS) entry which is preliminary data.</text>
</comment>
<feature type="compositionally biased region" description="Polar residues" evidence="1">
    <location>
        <begin position="189"/>
        <end position="199"/>
    </location>
</feature>
<protein>
    <recommendedName>
        <fullName evidence="2">BTB domain-containing protein</fullName>
    </recommendedName>
</protein>
<organism evidence="3 4">
    <name type="scientific">Marasmius crinis-equi</name>
    <dbReference type="NCBI Taxonomy" id="585013"/>
    <lineage>
        <taxon>Eukaryota</taxon>
        <taxon>Fungi</taxon>
        <taxon>Dikarya</taxon>
        <taxon>Basidiomycota</taxon>
        <taxon>Agaricomycotina</taxon>
        <taxon>Agaricomycetes</taxon>
        <taxon>Agaricomycetidae</taxon>
        <taxon>Agaricales</taxon>
        <taxon>Marasmiineae</taxon>
        <taxon>Marasmiaceae</taxon>
        <taxon>Marasmius</taxon>
    </lineage>
</organism>
<dbReference type="EMBL" id="JBAHYK010002026">
    <property type="protein sequence ID" value="KAL0566056.1"/>
    <property type="molecule type" value="Genomic_DNA"/>
</dbReference>
<evidence type="ECO:0000313" key="4">
    <source>
        <dbReference type="Proteomes" id="UP001465976"/>
    </source>
</evidence>
<sequence>RDSEFFKRVLSGRPNASDGTYYVPGLKVYQFESLLDFFYDGMYFISPIATPIEYWVNLLSVSTNFEFPRAREHAIAAIDICQSLGTSDSNTIDPARIIEIANLYGVEKWLEPAYAALAEREEMVSAEEAEMIGMKGVLVIMREREARLRETIRGMERKNENEAFRCSDLEARELDDHDGEGTVLRGSMNPASSVPSSTFIDLATPSPVPSLAPSRAPSVVPSLAPSRAPSPRAPSPPPWTRIFNTPLRGAGAPSEDEIFVGHGSFHSPTLREGDNLEVPHIPEEPETGSDDCAVAASDDCAVAITDDCAVAVADDSPIGEPVVAKKEPGIGKKSKFKGKKNMNKRVLPKVEAPASPQPPLPPPPCPPSVGYTPFSFGPSRG</sequence>
<keyword evidence="4" id="KW-1185">Reference proteome</keyword>
<feature type="non-terminal residue" evidence="3">
    <location>
        <position position="1"/>
    </location>
</feature>
<feature type="region of interest" description="Disordered" evidence="1">
    <location>
        <begin position="178"/>
        <end position="239"/>
    </location>
</feature>
<feature type="domain" description="BTB" evidence="2">
    <location>
        <begin position="1"/>
        <end position="47"/>
    </location>
</feature>
<evidence type="ECO:0000259" key="2">
    <source>
        <dbReference type="PROSITE" id="PS50097"/>
    </source>
</evidence>
<feature type="compositionally biased region" description="Low complexity" evidence="1">
    <location>
        <begin position="209"/>
        <end position="230"/>
    </location>
</feature>
<dbReference type="PROSITE" id="PS50097">
    <property type="entry name" value="BTB"/>
    <property type="match status" value="1"/>
</dbReference>
<reference evidence="3 4" key="1">
    <citation type="submission" date="2024-02" db="EMBL/GenBank/DDBJ databases">
        <title>A draft genome for the cacao thread blight pathogen Marasmius crinis-equi.</title>
        <authorList>
            <person name="Cohen S.P."/>
            <person name="Baruah I.K."/>
            <person name="Amoako-Attah I."/>
            <person name="Bukari Y."/>
            <person name="Meinhardt L.W."/>
            <person name="Bailey B.A."/>
        </authorList>
    </citation>
    <scope>NUCLEOTIDE SEQUENCE [LARGE SCALE GENOMIC DNA]</scope>
    <source>
        <strain evidence="3 4">GH-76</strain>
    </source>
</reference>
<dbReference type="Proteomes" id="UP001465976">
    <property type="component" value="Unassembled WGS sequence"/>
</dbReference>
<feature type="region of interest" description="Disordered" evidence="1">
    <location>
        <begin position="320"/>
        <end position="381"/>
    </location>
</feature>
<dbReference type="InterPro" id="IPR000210">
    <property type="entry name" value="BTB/POZ_dom"/>
</dbReference>
<evidence type="ECO:0000313" key="3">
    <source>
        <dbReference type="EMBL" id="KAL0566056.1"/>
    </source>
</evidence>
<feature type="compositionally biased region" description="Basic residues" evidence="1">
    <location>
        <begin position="332"/>
        <end position="347"/>
    </location>
</feature>
<gene>
    <name evidence="3" type="ORF">V5O48_015964</name>
</gene>
<accession>A0ABR3ET47</accession>
<feature type="compositionally biased region" description="Pro residues" evidence="1">
    <location>
        <begin position="355"/>
        <end position="367"/>
    </location>
</feature>
<name>A0ABR3ET47_9AGAR</name>
<proteinExistence type="predicted"/>